<name>A0A6L2QC74_COPFO</name>
<dbReference type="GO" id="GO:0031267">
    <property type="term" value="F:small GTPase binding"/>
    <property type="evidence" value="ECO:0007669"/>
    <property type="project" value="TreeGrafter"/>
</dbReference>
<dbReference type="OrthoDB" id="16754at2759"/>
<dbReference type="InParanoid" id="A0A6L2QC74"/>
<dbReference type="GO" id="GO:0006605">
    <property type="term" value="P:protein targeting"/>
    <property type="evidence" value="ECO:0007669"/>
    <property type="project" value="TreeGrafter"/>
</dbReference>
<sequence length="865" mass="96911">MANRELFIMFVYDTQRCQREEDDPQEAVLYFHPGWVNDQQRLALCGQLMGATQFFLTSFSCPRIIALNSGKFVIRQFGRYILTIGTDQNIPDWVLEHRADTLNHLIQFYHRDLETISSLAGPDTNHFTNKLNQIFETYIPILPYAANIFGNIPTIRLPKSASNIFLEALQILHCCREKNGVLGGAVLFKNKVVASQLSSTLTKRLVCSDPCRIKSPAESVSTPFHLPVGVQLLHVYVEGKEFSKLQQNSAAARSAFNSVAARRVEQKKVRPVIPPPKEPLCAMKRDVSRIFTVPEEREGEADQAEDFNVTSENGSMEHGGVSVSDNDVIIEASSKCSTPIKDVHLNKLLHGKALSICSKTNGDEVKMQTVTANNKLDLTVPGKVQDILSSETHQTEKSKKKKSKASNFILNYCENGVHSLSLNDLHQSPQISSNRIPMKCYGFGLPRLTQEMMDDSNEYSPIKNFPPGKNFYNTISDPLHPVFRYDGLPISRSLYNEKLAHHYQLLDMERSDESSPGGGMSRNSFTNLVSSAAVKYDTKPEDYDTLSSTGLKLEQNDDKSITENAELCLNKEEPVDRQQITSFKQEVYRRSLSLPLKTIITNDYENGDMRERSTSYTAGVLESATVKTRIVGIPVTPLMSKLSSLAIEEKTSGFCSRDTTPGELRDVSFPGTNDTSSVLEFTRRKVISRKREAELEQEDSSECAEAPRSAVLYLCGQQSMSLFLLLEEGLGQDPDLIHCLWETSVNSLSRLEMHLQQCLDHFPQGEGSESYSFLTLDPNWDMIQRGGIWASRELEVVACLHSDFIQSPSLCEESTVYGYQCGKMEVFYQQSTGSTVGLPTPSDLMGLVPLKAKRRLERDHGIILL</sequence>
<protein>
    <submittedName>
        <fullName evidence="3">Uncharacterized protein</fullName>
    </submittedName>
</protein>
<reference evidence="4" key="1">
    <citation type="submission" date="2020-01" db="EMBL/GenBank/DDBJ databases">
        <title>Draft genome sequence of the Termite Coptotermes fromosanus.</title>
        <authorList>
            <person name="Itakura S."/>
            <person name="Yosikawa Y."/>
            <person name="Umezawa K."/>
        </authorList>
    </citation>
    <scope>NUCLEOTIDE SEQUENCE [LARGE SCALE GENOMIC DNA]</scope>
</reference>
<dbReference type="GO" id="GO:0005765">
    <property type="term" value="C:lysosomal membrane"/>
    <property type="evidence" value="ECO:0007669"/>
    <property type="project" value="TreeGrafter"/>
</dbReference>
<dbReference type="GO" id="GO:0031410">
    <property type="term" value="C:cytoplasmic vesicle"/>
    <property type="evidence" value="ECO:0007669"/>
    <property type="project" value="TreeGrafter"/>
</dbReference>
<dbReference type="Pfam" id="PF19031">
    <property type="entry name" value="Intu_longin_1"/>
    <property type="match status" value="1"/>
</dbReference>
<dbReference type="PANTHER" id="PTHR14407">
    <property type="entry name" value="HERMANSKY-PUDLAK SYNDROME 4 PROTEIN LIGHT-EAR PROTEIN-RELATED"/>
    <property type="match status" value="1"/>
</dbReference>
<dbReference type="Pfam" id="PF19033">
    <property type="entry name" value="Intu_longin_3"/>
    <property type="match status" value="1"/>
</dbReference>
<dbReference type="GO" id="GO:0031085">
    <property type="term" value="C:BLOC-3 complex"/>
    <property type="evidence" value="ECO:0007669"/>
    <property type="project" value="TreeGrafter"/>
</dbReference>
<evidence type="ECO:0000259" key="2">
    <source>
        <dbReference type="Pfam" id="PF19033"/>
    </source>
</evidence>
<dbReference type="Proteomes" id="UP000502823">
    <property type="component" value="Unassembled WGS sequence"/>
</dbReference>
<dbReference type="InterPro" id="IPR043989">
    <property type="entry name" value="CCZ1/INTU/HSP4_longin_3"/>
</dbReference>
<evidence type="ECO:0000313" key="4">
    <source>
        <dbReference type="Proteomes" id="UP000502823"/>
    </source>
</evidence>
<dbReference type="PANTHER" id="PTHR14407:SF9">
    <property type="entry name" value="BLOC-3 COMPLEX MEMBER HPS4"/>
    <property type="match status" value="1"/>
</dbReference>
<dbReference type="FunCoup" id="A0A6L2QC74">
    <property type="interactions" value="12"/>
</dbReference>
<keyword evidence="4" id="KW-1185">Reference proteome</keyword>
<dbReference type="InterPro" id="IPR043987">
    <property type="entry name" value="CCZ1/INTU/HSP4_longin_1"/>
</dbReference>
<dbReference type="EMBL" id="BLKM01002586">
    <property type="protein sequence ID" value="GFG40758.1"/>
    <property type="molecule type" value="Genomic_DNA"/>
</dbReference>
<feature type="domain" description="CCZ1/INTU/HPS4 third Longin" evidence="2">
    <location>
        <begin position="769"/>
        <end position="855"/>
    </location>
</feature>
<gene>
    <name evidence="3" type="ORF">Cfor_06036</name>
</gene>
<comment type="caution">
    <text evidence="3">The sequence shown here is derived from an EMBL/GenBank/DDBJ whole genome shotgun (WGS) entry which is preliminary data.</text>
</comment>
<proteinExistence type="predicted"/>
<dbReference type="GO" id="GO:0016192">
    <property type="term" value="P:vesicle-mediated transport"/>
    <property type="evidence" value="ECO:0007669"/>
    <property type="project" value="InterPro"/>
</dbReference>
<evidence type="ECO:0000313" key="3">
    <source>
        <dbReference type="EMBL" id="GFG40758.1"/>
    </source>
</evidence>
<dbReference type="GO" id="GO:0005085">
    <property type="term" value="F:guanyl-nucleotide exchange factor activity"/>
    <property type="evidence" value="ECO:0007669"/>
    <property type="project" value="TreeGrafter"/>
</dbReference>
<organism evidence="3 4">
    <name type="scientific">Coptotermes formosanus</name>
    <name type="common">Formosan subterranean termite</name>
    <dbReference type="NCBI Taxonomy" id="36987"/>
    <lineage>
        <taxon>Eukaryota</taxon>
        <taxon>Metazoa</taxon>
        <taxon>Ecdysozoa</taxon>
        <taxon>Arthropoda</taxon>
        <taxon>Hexapoda</taxon>
        <taxon>Insecta</taxon>
        <taxon>Pterygota</taxon>
        <taxon>Neoptera</taxon>
        <taxon>Polyneoptera</taxon>
        <taxon>Dictyoptera</taxon>
        <taxon>Blattodea</taxon>
        <taxon>Blattoidea</taxon>
        <taxon>Termitoidae</taxon>
        <taxon>Rhinotermitidae</taxon>
        <taxon>Coptotermes</taxon>
    </lineage>
</organism>
<dbReference type="InterPro" id="IPR026091">
    <property type="entry name" value="HPS4"/>
</dbReference>
<dbReference type="AlphaFoldDB" id="A0A6L2QC74"/>
<evidence type="ECO:0000259" key="1">
    <source>
        <dbReference type="Pfam" id="PF19031"/>
    </source>
</evidence>
<feature type="domain" description="CCZ1/INTU/HSP4 first Longin" evidence="1">
    <location>
        <begin position="8"/>
        <end position="110"/>
    </location>
</feature>
<accession>A0A6L2QC74</accession>